<dbReference type="Pfam" id="PF00560">
    <property type="entry name" value="LRR_1"/>
    <property type="match status" value="5"/>
</dbReference>
<comment type="caution">
    <text evidence="8">The sequence shown here is derived from an EMBL/GenBank/DDBJ whole genome shotgun (WGS) entry which is preliminary data.</text>
</comment>
<evidence type="ECO:0000256" key="1">
    <source>
        <dbReference type="ARBA" id="ARBA00004370"/>
    </source>
</evidence>
<dbReference type="AlphaFoldDB" id="A0A9Q1MI15"/>
<sequence>MLEGEIFPVSTNINNFQYLYLDGNNFSGSIPQKNHLKGPISEDYCRLEGLEVLDLSRNNIVGVVPSCFSASRNLQRVYLSKNNLRGQFDVFSNSLDLKVLDLSDNNFGGSIPKWLGSIEITTLLLKGKHLQGTIPTELCHTSELRIVDLSHNNLSGPIPHCFGNIMQVEGISEAYPYGPVFSYPRLQAWGRDTVIYVEDSTEISTISFQDNYAWVGAEFTTKYNTYSYEGSIVDFVCGIDLSYSQLSGEILKELSNLTEIRALNLSHNHITGTILSEFLNLQNIESLDLSYNNLTGRIPAQLLELTTLAVLTWHITI</sequence>
<dbReference type="EMBL" id="JAJAGQ010000007">
    <property type="protein sequence ID" value="KAJ8557417.1"/>
    <property type="molecule type" value="Genomic_DNA"/>
</dbReference>
<dbReference type="GO" id="GO:0051707">
    <property type="term" value="P:response to other organism"/>
    <property type="evidence" value="ECO:0007669"/>
    <property type="project" value="UniProtKB-ARBA"/>
</dbReference>
<dbReference type="InterPro" id="IPR051502">
    <property type="entry name" value="RLP_Defense_Trigger"/>
</dbReference>
<dbReference type="OrthoDB" id="4691307at2759"/>
<reference evidence="9" key="1">
    <citation type="journal article" date="2023" name="Proc. Natl. Acad. Sci. U.S.A.">
        <title>Genomic and structural basis for evolution of tropane alkaloid biosynthesis.</title>
        <authorList>
            <person name="Wanga Y.-J."/>
            <person name="Taina T."/>
            <person name="Yua J.-Y."/>
            <person name="Lia J."/>
            <person name="Xua B."/>
            <person name="Chenc J."/>
            <person name="D'Auriad J.C."/>
            <person name="Huanga J.-P."/>
            <person name="Huanga S.-X."/>
        </authorList>
    </citation>
    <scope>NUCLEOTIDE SEQUENCE [LARGE SCALE GENOMIC DNA]</scope>
    <source>
        <strain evidence="9">cv. KIB-2019</strain>
    </source>
</reference>
<dbReference type="GO" id="GO:0006952">
    <property type="term" value="P:defense response"/>
    <property type="evidence" value="ECO:0007669"/>
    <property type="project" value="UniProtKB-ARBA"/>
</dbReference>
<keyword evidence="3" id="KW-0433">Leucine-rich repeat</keyword>
<dbReference type="FunFam" id="3.80.10.10:FF:000041">
    <property type="entry name" value="LRR receptor-like serine/threonine-protein kinase ERECTA"/>
    <property type="match status" value="1"/>
</dbReference>
<dbReference type="Pfam" id="PF13855">
    <property type="entry name" value="LRR_8"/>
    <property type="match status" value="1"/>
</dbReference>
<accession>A0A9Q1MI15</accession>
<evidence type="ECO:0000256" key="7">
    <source>
        <dbReference type="ARBA" id="ARBA00023180"/>
    </source>
</evidence>
<dbReference type="PRINTS" id="PR00019">
    <property type="entry name" value="LEURICHRPT"/>
</dbReference>
<evidence type="ECO:0000256" key="6">
    <source>
        <dbReference type="ARBA" id="ARBA00023136"/>
    </source>
</evidence>
<dbReference type="Gene3D" id="3.80.10.10">
    <property type="entry name" value="Ribonuclease Inhibitor"/>
    <property type="match status" value="2"/>
</dbReference>
<dbReference type="GO" id="GO:0016020">
    <property type="term" value="C:membrane"/>
    <property type="evidence" value="ECO:0007669"/>
    <property type="project" value="UniProtKB-SubCell"/>
</dbReference>
<organism evidence="8 9">
    <name type="scientific">Anisodus acutangulus</name>
    <dbReference type="NCBI Taxonomy" id="402998"/>
    <lineage>
        <taxon>Eukaryota</taxon>
        <taxon>Viridiplantae</taxon>
        <taxon>Streptophyta</taxon>
        <taxon>Embryophyta</taxon>
        <taxon>Tracheophyta</taxon>
        <taxon>Spermatophyta</taxon>
        <taxon>Magnoliopsida</taxon>
        <taxon>eudicotyledons</taxon>
        <taxon>Gunneridae</taxon>
        <taxon>Pentapetalae</taxon>
        <taxon>asterids</taxon>
        <taxon>lamiids</taxon>
        <taxon>Solanales</taxon>
        <taxon>Solanaceae</taxon>
        <taxon>Solanoideae</taxon>
        <taxon>Hyoscyameae</taxon>
        <taxon>Anisodus</taxon>
    </lineage>
</organism>
<dbReference type="InterPro" id="IPR032675">
    <property type="entry name" value="LRR_dom_sf"/>
</dbReference>
<keyword evidence="5" id="KW-0677">Repeat</keyword>
<dbReference type="Proteomes" id="UP001152561">
    <property type="component" value="Unassembled WGS sequence"/>
</dbReference>
<dbReference type="SUPFAM" id="SSF52047">
    <property type="entry name" value="RNI-like"/>
    <property type="match status" value="1"/>
</dbReference>
<evidence type="ECO:0000256" key="3">
    <source>
        <dbReference type="ARBA" id="ARBA00022614"/>
    </source>
</evidence>
<name>A0A9Q1MI15_9SOLA</name>
<comment type="similarity">
    <text evidence="2">Belongs to the RLP family.</text>
</comment>
<evidence type="ECO:0000256" key="4">
    <source>
        <dbReference type="ARBA" id="ARBA00022729"/>
    </source>
</evidence>
<dbReference type="InterPro" id="IPR003591">
    <property type="entry name" value="Leu-rich_rpt_typical-subtyp"/>
</dbReference>
<dbReference type="PANTHER" id="PTHR48062">
    <property type="entry name" value="RECEPTOR-LIKE PROTEIN 14"/>
    <property type="match status" value="1"/>
</dbReference>
<protein>
    <submittedName>
        <fullName evidence="8">Uncharacterized protein</fullName>
    </submittedName>
</protein>
<dbReference type="InterPro" id="IPR001611">
    <property type="entry name" value="Leu-rich_rpt"/>
</dbReference>
<keyword evidence="4" id="KW-0732">Signal</keyword>
<evidence type="ECO:0000256" key="5">
    <source>
        <dbReference type="ARBA" id="ARBA00022737"/>
    </source>
</evidence>
<evidence type="ECO:0000313" key="8">
    <source>
        <dbReference type="EMBL" id="KAJ8557417.1"/>
    </source>
</evidence>
<proteinExistence type="inferred from homology"/>
<comment type="subcellular location">
    <subcellularLocation>
        <location evidence="1">Membrane</location>
    </subcellularLocation>
</comment>
<keyword evidence="7" id="KW-0325">Glycoprotein</keyword>
<dbReference type="SMART" id="SM00369">
    <property type="entry name" value="LRR_TYP"/>
    <property type="match status" value="2"/>
</dbReference>
<keyword evidence="9" id="KW-1185">Reference proteome</keyword>
<evidence type="ECO:0000313" key="9">
    <source>
        <dbReference type="Proteomes" id="UP001152561"/>
    </source>
</evidence>
<dbReference type="PANTHER" id="PTHR48062:SF45">
    <property type="entry name" value="HAT C-TERMINAL DIMERISATION DOMAIN-CONTAINING PROTEIN"/>
    <property type="match status" value="1"/>
</dbReference>
<evidence type="ECO:0000256" key="2">
    <source>
        <dbReference type="ARBA" id="ARBA00009592"/>
    </source>
</evidence>
<gene>
    <name evidence="8" type="ORF">K7X08_003042</name>
</gene>
<keyword evidence="6" id="KW-0472">Membrane</keyword>